<reference evidence="5" key="2">
    <citation type="submission" date="2014-09" db="EMBL/GenBank/DDBJ databases">
        <authorList>
            <person name="Magalhaes I.L.F."/>
            <person name="Oliveira U."/>
            <person name="Santos F.R."/>
            <person name="Vidigal T.H.D.A."/>
            <person name="Brescovit A.D."/>
            <person name="Santos A.J."/>
        </authorList>
    </citation>
    <scope>NUCLEOTIDE SEQUENCE</scope>
    <source>
        <strain evidence="5">LMG 23848T</strain>
    </source>
</reference>
<feature type="domain" description="Transglycosylase SLT" evidence="4">
    <location>
        <begin position="392"/>
        <end position="488"/>
    </location>
</feature>
<evidence type="ECO:0000259" key="4">
    <source>
        <dbReference type="Pfam" id="PF01464"/>
    </source>
</evidence>
<dbReference type="AlphaFoldDB" id="A0A0U5F3V2"/>
<evidence type="ECO:0000313" key="8">
    <source>
        <dbReference type="Proteomes" id="UP000657200"/>
    </source>
</evidence>
<keyword evidence="3" id="KW-0472">Membrane</keyword>
<evidence type="ECO:0000256" key="1">
    <source>
        <dbReference type="ARBA" id="ARBA00009387"/>
    </source>
</evidence>
<evidence type="ECO:0000313" key="6">
    <source>
        <dbReference type="EMBL" id="NHO39478.1"/>
    </source>
</evidence>
<evidence type="ECO:0000256" key="2">
    <source>
        <dbReference type="SAM" id="Coils"/>
    </source>
</evidence>
<keyword evidence="3" id="KW-0812">Transmembrane</keyword>
<feature type="coiled-coil region" evidence="2">
    <location>
        <begin position="220"/>
        <end position="247"/>
    </location>
</feature>
<keyword evidence="3" id="KW-1133">Transmembrane helix</keyword>
<reference evidence="6 8" key="3">
    <citation type="journal article" date="2020" name="Int. J. Syst. Evol. Microbiol.">
        <title>Novel acetic acid bacteria from cider fermentations: Acetobacter conturbans sp. nov. and Acetobacter fallax sp. nov.</title>
        <authorList>
            <person name="Sombolestani A.S."/>
            <person name="Cleenwerck I."/>
            <person name="Cnockaert M."/>
            <person name="Borremans W."/>
            <person name="Wieme A.D."/>
            <person name="De Vuyst L."/>
            <person name="Vandamme P."/>
        </authorList>
    </citation>
    <scope>NUCLEOTIDE SEQUENCE [LARGE SCALE GENOMIC DNA]</scope>
    <source>
        <strain evidence="6 8">LMG 23848</strain>
    </source>
</reference>
<dbReference type="CDD" id="cd00254">
    <property type="entry name" value="LT-like"/>
    <property type="match status" value="1"/>
</dbReference>
<reference evidence="7" key="1">
    <citation type="submission" date="2014-09" db="EMBL/GenBank/DDBJ databases">
        <authorList>
            <person name="Illeghems K.G."/>
        </authorList>
    </citation>
    <scope>NUCLEOTIDE SEQUENCE [LARGE SCALE GENOMIC DNA]</scope>
    <source>
        <strain evidence="7">LMG 23848T</strain>
    </source>
</reference>
<dbReference type="RefSeq" id="WP_059023125.1">
    <property type="nucleotide sequence ID" value="NZ_LN609302.1"/>
</dbReference>
<name>A0A0U5F3V2_9PROT</name>
<protein>
    <submittedName>
        <fullName evidence="5">Putative tail-fiber/lysozyme protein</fullName>
    </submittedName>
    <submittedName>
        <fullName evidence="6">Transglycosylase SLT domain-containing protein</fullName>
    </submittedName>
</protein>
<dbReference type="STRING" id="431306.AGA_889"/>
<feature type="transmembrane region" description="Helical" evidence="3">
    <location>
        <begin position="277"/>
        <end position="304"/>
    </location>
</feature>
<dbReference type="OrthoDB" id="7271302at2"/>
<evidence type="ECO:0000313" key="5">
    <source>
        <dbReference type="EMBL" id="CEF54631.1"/>
    </source>
</evidence>
<organism evidence="5 7">
    <name type="scientific">Acetobacter ghanensis</name>
    <dbReference type="NCBI Taxonomy" id="431306"/>
    <lineage>
        <taxon>Bacteria</taxon>
        <taxon>Pseudomonadati</taxon>
        <taxon>Pseudomonadota</taxon>
        <taxon>Alphaproteobacteria</taxon>
        <taxon>Acetobacterales</taxon>
        <taxon>Acetobacteraceae</taxon>
        <taxon>Acetobacter</taxon>
    </lineage>
</organism>
<gene>
    <name evidence="5" type="ORF">AGA_889</name>
    <name evidence="6" type="ORF">GOB80_07215</name>
</gene>
<dbReference type="Gene3D" id="1.10.530.10">
    <property type="match status" value="1"/>
</dbReference>
<sequence>MATVIDALVVTLGLDPKGVQKGGKEAGEAFDKTKAKAEKVGKDIEASGVKPAEFFTKMRNSALSFFAVMTAGKTLKAFVSDTVASNASLERTSRRLNIATKDVYALQKAVDSVGGSGDAATASIQNIQSAMTDPAQAAQLAQRLSQLGVSDGIDIKTGQINDISKFYQNLAENRTKLANAPRVGLLQDIGLDQGSIDLVLKGGSAVKSTFSTYESFGKRMQENAEESEKLQARYKELTEQNRVYAQELEGSLLPALTSVTGALSDFEKQNPGLTKGLIGTSAAIAGVGTAILGVLGIVGGVRFLRALKNIERLVGAGKVAGEAVEAGGKAEPAAAKASRAARVGRLASRAFGGLNLAADAYMAGDLFWNGASPSLSKNDTNNAAKKMFLSKLDAQYGLPKGFMDAIWARESSRGTNVKPSSAGALGDFQIMPAVAKEAGVDPMNFEQAARYAAKRFHNNFANYGGSLSASIAEYNWGGGNLRKGMSQYGGDWQAHAPQETQNYISGVSAALDAVRDMPRGGAEGGQNTTHNTVNVGEIKVVAPSPERAGDAVQRKIVEMRTAASFANSGAA</sequence>
<dbReference type="Pfam" id="PF01464">
    <property type="entry name" value="SLT"/>
    <property type="match status" value="1"/>
</dbReference>
<dbReference type="Proteomes" id="UP000657200">
    <property type="component" value="Unassembled WGS sequence"/>
</dbReference>
<keyword evidence="2" id="KW-0175">Coiled coil</keyword>
<dbReference type="InterPro" id="IPR023346">
    <property type="entry name" value="Lysozyme-like_dom_sf"/>
</dbReference>
<proteinExistence type="inferred from homology"/>
<evidence type="ECO:0000256" key="3">
    <source>
        <dbReference type="SAM" id="Phobius"/>
    </source>
</evidence>
<dbReference type="PATRIC" id="fig|431306.5.peg.884"/>
<accession>A0A0U5F3V2</accession>
<dbReference type="EMBL" id="LN609302">
    <property type="protein sequence ID" value="CEF54631.1"/>
    <property type="molecule type" value="Genomic_DNA"/>
</dbReference>
<keyword evidence="8" id="KW-1185">Reference proteome</keyword>
<dbReference type="Proteomes" id="UP000068250">
    <property type="component" value="Chromosome I"/>
</dbReference>
<evidence type="ECO:0000313" key="7">
    <source>
        <dbReference type="Proteomes" id="UP000068250"/>
    </source>
</evidence>
<comment type="similarity">
    <text evidence="1">Belongs to the virb1 family.</text>
</comment>
<dbReference type="EMBL" id="WOTE01000003">
    <property type="protein sequence ID" value="NHO39478.1"/>
    <property type="molecule type" value="Genomic_DNA"/>
</dbReference>
<dbReference type="SUPFAM" id="SSF53955">
    <property type="entry name" value="Lysozyme-like"/>
    <property type="match status" value="1"/>
</dbReference>
<dbReference type="InterPro" id="IPR008258">
    <property type="entry name" value="Transglycosylase_SLT_dom_1"/>
</dbReference>